<protein>
    <submittedName>
        <fullName evidence="1">Uncharacterized protein</fullName>
    </submittedName>
</protein>
<proteinExistence type="predicted"/>
<dbReference type="AlphaFoldDB" id="D3VHC7"/>
<organism evidence="1 2">
    <name type="scientific">Xenorhabdus nematophila (strain ATCC 19061 / DSM 3370 / CCUG 14189 / LMG 1036 / NCIMB 9965 / AN6)</name>
    <dbReference type="NCBI Taxonomy" id="406817"/>
    <lineage>
        <taxon>Bacteria</taxon>
        <taxon>Pseudomonadati</taxon>
        <taxon>Pseudomonadota</taxon>
        <taxon>Gammaproteobacteria</taxon>
        <taxon>Enterobacterales</taxon>
        <taxon>Morganellaceae</taxon>
        <taxon>Xenorhabdus</taxon>
    </lineage>
</organism>
<dbReference type="STRING" id="406817.XNC1_2514"/>
<dbReference type="HOGENOM" id="CLU_3190819_0_0_6"/>
<dbReference type="KEGG" id="xne:XNC1_2514"/>
<evidence type="ECO:0000313" key="1">
    <source>
        <dbReference type="EMBL" id="CBJ90572.1"/>
    </source>
</evidence>
<dbReference type="EMBL" id="FN667742">
    <property type="protein sequence ID" value="CBJ90572.1"/>
    <property type="molecule type" value="Genomic_DNA"/>
</dbReference>
<name>D3VHC7_XENNA</name>
<gene>
    <name evidence="1" type="ordered locus">XNC1_2514</name>
</gene>
<dbReference type="Proteomes" id="UP000008075">
    <property type="component" value="Chromosome"/>
</dbReference>
<reference evidence="1 2" key="1">
    <citation type="journal article" date="2011" name="PLoS ONE">
        <title>The entomopathogenic bacterial endosymbionts xenorhabdus and photorhabdus: convergent lifestyles from divergent genomes.</title>
        <authorList>
            <person name="Chaston J.M."/>
            <person name="Suen G."/>
            <person name="Tucker S.L."/>
            <person name="Andersen A.W."/>
            <person name="Bhasin A."/>
            <person name="Bode E."/>
            <person name="Bode H.B."/>
            <person name="Brachmann A.O."/>
            <person name="Cowles C.E."/>
            <person name="Cowles K.N."/>
            <person name="Darby C."/>
            <person name="de Leon L."/>
            <person name="Drace K."/>
            <person name="Du Z."/>
            <person name="Givaudan A."/>
            <person name="Herbert Tran E.E."/>
            <person name="Jewell K.A."/>
            <person name="Knack J.J."/>
            <person name="Krasomil-Osterfeld K.C."/>
            <person name="Kukor R."/>
            <person name="Lanois A."/>
            <person name="Latreille P."/>
            <person name="Leimgruber N.K."/>
            <person name="Lipke C.M."/>
            <person name="Liu R."/>
            <person name="Lu X."/>
            <person name="Martens E.C."/>
            <person name="Marri P.R."/>
            <person name="Medigue C."/>
            <person name="Menard M.L."/>
            <person name="Miller N.M."/>
            <person name="Morales-Soto N."/>
            <person name="Norton S."/>
            <person name="Ogier J.C."/>
            <person name="Orchard S.S."/>
            <person name="Park D."/>
            <person name="Park Y."/>
            <person name="Qurollo B.A."/>
            <person name="Sugar D.R."/>
            <person name="Richards G.R."/>
            <person name="Rouy Z."/>
            <person name="Slominski B."/>
            <person name="Slominski K."/>
            <person name="Snyder H."/>
            <person name="Tjaden B.C."/>
            <person name="van der Hoeven R."/>
            <person name="Welch R.D."/>
            <person name="Wheeler C."/>
            <person name="Xiang B."/>
            <person name="Barbazuk B."/>
            <person name="Gaudriault S."/>
            <person name="Goodner B."/>
            <person name="Slater S.C."/>
            <person name="Forst S."/>
            <person name="Goldman B.S."/>
            <person name="Goodrich-Blair H."/>
        </authorList>
    </citation>
    <scope>NUCLEOTIDE SEQUENCE [LARGE SCALE GENOMIC DNA]</scope>
    <source>
        <strain evidence="2">ATCC 19061 / DSM 3370 / CCUG 14189 / LMG 1036 / NCIMB 9965 / AN6</strain>
    </source>
</reference>
<accession>D3VHC7</accession>
<sequence length="46" mass="5378">MLPPIYVCSLLSKEYAVALNKSKEILWKENLSPILHHQENLYISNH</sequence>
<keyword evidence="2" id="KW-1185">Reference proteome</keyword>
<evidence type="ECO:0000313" key="2">
    <source>
        <dbReference type="Proteomes" id="UP000008075"/>
    </source>
</evidence>